<dbReference type="PANTHER" id="PTHR42695">
    <property type="entry name" value="GLUTAMINE AMIDOTRANSFERASE YLR126C-RELATED"/>
    <property type="match status" value="1"/>
</dbReference>
<dbReference type="CDD" id="cd01741">
    <property type="entry name" value="GATase1_1"/>
    <property type="match status" value="1"/>
</dbReference>
<evidence type="ECO:0000259" key="1">
    <source>
        <dbReference type="Pfam" id="PF00117"/>
    </source>
</evidence>
<name>A0A3A4R608_9BACT</name>
<gene>
    <name evidence="2" type="ORF">C4541_01575</name>
</gene>
<keyword evidence="2" id="KW-0808">Transferase</keyword>
<keyword evidence="2" id="KW-0315">Glutamine amidotransferase</keyword>
<dbReference type="SUPFAM" id="SSF52317">
    <property type="entry name" value="Class I glutamine amidotransferase-like"/>
    <property type="match status" value="1"/>
</dbReference>
<dbReference type="Proteomes" id="UP000266426">
    <property type="component" value="Unassembled WGS sequence"/>
</dbReference>
<feature type="domain" description="Glutamine amidotransferase" evidence="1">
    <location>
        <begin position="42"/>
        <end position="184"/>
    </location>
</feature>
<dbReference type="PROSITE" id="PS51273">
    <property type="entry name" value="GATASE_TYPE_1"/>
    <property type="match status" value="1"/>
</dbReference>
<reference evidence="2 3" key="1">
    <citation type="journal article" date="2017" name="ISME J.">
        <title>Energy and carbon metabolisms in a deep terrestrial subsurface fluid microbial community.</title>
        <authorList>
            <person name="Momper L."/>
            <person name="Jungbluth S.P."/>
            <person name="Lee M.D."/>
            <person name="Amend J.P."/>
        </authorList>
    </citation>
    <scope>NUCLEOTIDE SEQUENCE [LARGE SCALE GENOMIC DNA]</scope>
    <source>
        <strain evidence="2">SURF_26</strain>
    </source>
</reference>
<accession>A0A3A4R608</accession>
<dbReference type="EMBL" id="QZJZ01000010">
    <property type="protein sequence ID" value="RJP61716.1"/>
    <property type="molecule type" value="Genomic_DNA"/>
</dbReference>
<dbReference type="Gene3D" id="3.40.50.880">
    <property type="match status" value="1"/>
</dbReference>
<proteinExistence type="predicted"/>
<dbReference type="FunFam" id="3.40.50.880:FF:000033">
    <property type="entry name" value="Glutamine amidotransferase class-I"/>
    <property type="match status" value="1"/>
</dbReference>
<dbReference type="InterPro" id="IPR017926">
    <property type="entry name" value="GATASE"/>
</dbReference>
<evidence type="ECO:0000313" key="2">
    <source>
        <dbReference type="EMBL" id="RJP61716.1"/>
    </source>
</evidence>
<dbReference type="GO" id="GO:0016740">
    <property type="term" value="F:transferase activity"/>
    <property type="evidence" value="ECO:0007669"/>
    <property type="project" value="UniProtKB-KW"/>
</dbReference>
<dbReference type="InterPro" id="IPR044992">
    <property type="entry name" value="ChyE-like"/>
</dbReference>
<dbReference type="InterPro" id="IPR029062">
    <property type="entry name" value="Class_I_gatase-like"/>
</dbReference>
<protein>
    <submittedName>
        <fullName evidence="2">Type 1 glutamine amidotransferase</fullName>
    </submittedName>
</protein>
<evidence type="ECO:0000313" key="3">
    <source>
        <dbReference type="Proteomes" id="UP000266426"/>
    </source>
</evidence>
<dbReference type="PANTHER" id="PTHR42695:SF5">
    <property type="entry name" value="GLUTAMINE AMIDOTRANSFERASE YLR126C-RELATED"/>
    <property type="match status" value="1"/>
</dbReference>
<sequence>MRRLHYFQHIKCEGLGFIQDWASSRNYTITKTTFFSDDYSFPSLDAFDWLVIMGGPMNVDEDSLYPWLIKEKQFIASAIRSGKTVIGVCLGAQLIARALGAKVYRNKHMEIGWFPVEMIPEAMNHPFLAGLPSQYTPLHWHGDTFDLPEGATRFVTNEACRNQGFVYGNTVIGLQFHLEFTPDTIKGLINHCGGSLPSGSYVQDQDTLLSSPSNLHKAHELMSTLLGNIEKASNK</sequence>
<dbReference type="GO" id="GO:0005829">
    <property type="term" value="C:cytosol"/>
    <property type="evidence" value="ECO:0007669"/>
    <property type="project" value="TreeGrafter"/>
</dbReference>
<dbReference type="Pfam" id="PF00117">
    <property type="entry name" value="GATase"/>
    <property type="match status" value="1"/>
</dbReference>
<comment type="caution">
    <text evidence="2">The sequence shown here is derived from an EMBL/GenBank/DDBJ whole genome shotgun (WGS) entry which is preliminary data.</text>
</comment>
<organism evidence="2 3">
    <name type="scientific">Candidatus Auribacter fodinae</name>
    <dbReference type="NCBI Taxonomy" id="2093366"/>
    <lineage>
        <taxon>Bacteria</taxon>
        <taxon>Pseudomonadati</taxon>
        <taxon>Candidatus Auribacterota</taxon>
        <taxon>Candidatus Auribacteria</taxon>
        <taxon>Candidatus Auribacterales</taxon>
        <taxon>Candidatus Auribacteraceae</taxon>
        <taxon>Candidatus Auribacter</taxon>
    </lineage>
</organism>
<dbReference type="AlphaFoldDB" id="A0A3A4R608"/>